<dbReference type="InterPro" id="IPR036259">
    <property type="entry name" value="MFS_trans_sf"/>
</dbReference>
<feature type="transmembrane region" description="Helical" evidence="8">
    <location>
        <begin position="174"/>
        <end position="195"/>
    </location>
</feature>
<feature type="domain" description="Major facilitator superfamily (MFS) profile" evidence="9">
    <location>
        <begin position="24"/>
        <end position="400"/>
    </location>
</feature>
<reference evidence="11" key="1">
    <citation type="journal article" date="2022" name="Int. J. Syst. Evol. Microbiol.">
        <title>Anaeromyxobacter oryzae sp. nov., Anaeromyxobacter diazotrophicus sp. nov. and Anaeromyxobacter paludicola sp. nov., isolated from paddy soils.</title>
        <authorList>
            <person name="Itoh H."/>
            <person name="Xu Z."/>
            <person name="Mise K."/>
            <person name="Masuda Y."/>
            <person name="Ushijima N."/>
            <person name="Hayakawa C."/>
            <person name="Shiratori Y."/>
            <person name="Senoo K."/>
        </authorList>
    </citation>
    <scope>NUCLEOTIDE SEQUENCE [LARGE SCALE GENOMIC DNA]</scope>
    <source>
        <strain evidence="11">Red630</strain>
    </source>
</reference>
<keyword evidence="4" id="KW-1003">Cell membrane</keyword>
<accession>A0ABN6N6B5</accession>
<dbReference type="Gene3D" id="1.20.1250.20">
    <property type="entry name" value="MFS general substrate transporter like domains"/>
    <property type="match status" value="1"/>
</dbReference>
<evidence type="ECO:0000256" key="8">
    <source>
        <dbReference type="SAM" id="Phobius"/>
    </source>
</evidence>
<name>A0ABN6N6B5_9BACT</name>
<evidence type="ECO:0000256" key="6">
    <source>
        <dbReference type="ARBA" id="ARBA00022989"/>
    </source>
</evidence>
<evidence type="ECO:0000256" key="5">
    <source>
        <dbReference type="ARBA" id="ARBA00022692"/>
    </source>
</evidence>
<dbReference type="RefSeq" id="WP_248345914.1">
    <property type="nucleotide sequence ID" value="NZ_AP025592.1"/>
</dbReference>
<keyword evidence="6 8" id="KW-1133">Transmembrane helix</keyword>
<dbReference type="InterPro" id="IPR011701">
    <property type="entry name" value="MFS"/>
</dbReference>
<feature type="transmembrane region" description="Helical" evidence="8">
    <location>
        <begin position="225"/>
        <end position="248"/>
    </location>
</feature>
<dbReference type="SUPFAM" id="SSF103473">
    <property type="entry name" value="MFS general substrate transporter"/>
    <property type="match status" value="1"/>
</dbReference>
<feature type="transmembrane region" description="Helical" evidence="8">
    <location>
        <begin position="314"/>
        <end position="336"/>
    </location>
</feature>
<comment type="subcellular location">
    <subcellularLocation>
        <location evidence="1">Cell membrane</location>
        <topology evidence="1">Multi-pass membrane protein</topology>
    </subcellularLocation>
</comment>
<evidence type="ECO:0000256" key="1">
    <source>
        <dbReference type="ARBA" id="ARBA00004651"/>
    </source>
</evidence>
<dbReference type="Proteomes" id="UP001162734">
    <property type="component" value="Chromosome"/>
</dbReference>
<keyword evidence="5 8" id="KW-0812">Transmembrane</keyword>
<sequence length="400" mass="40966">MYQGRPSSAPPGAALRGTEERRRWVWALYLVTVAVYSDMYVTQPVLPLLSTEYGLTPAQAGESVSAVVLAIALGSLVYGPLSDALGRRRVMVGTALLLAVPTFGCALTRTFPQLLALRAAQGLLIPGVTAVSVALCGDELPPAELAPVVGGVIAASVAGGLLGRVGSGMVAAAAGWRAAFVLFGAVTLAGALGLARELPRKEHRGGPGWLAALRGMARHLADPPLLGGFLVAFALFFAFIGVFTYLPYRLTAAPYHLSTALVSSVYVVYLAGVLVSPVAGRLAARVPSRALIAAGFVVAGAGVALTLARPLALVVLGLVVLCLGMFTAQAVAPAFVNRTAREAKGGASALYLTFYYLGGTLGSVLPGHAWQRAGWPGVAASCGGALGAGLLADLLLCRRK</sequence>
<feature type="transmembrane region" description="Helical" evidence="8">
    <location>
        <begin position="90"/>
        <end position="109"/>
    </location>
</feature>
<keyword evidence="11" id="KW-1185">Reference proteome</keyword>
<proteinExistence type="inferred from homology"/>
<feature type="transmembrane region" description="Helical" evidence="8">
    <location>
        <begin position="348"/>
        <end position="369"/>
    </location>
</feature>
<keyword evidence="7 8" id="KW-0472">Membrane</keyword>
<evidence type="ECO:0000256" key="3">
    <source>
        <dbReference type="ARBA" id="ARBA00022448"/>
    </source>
</evidence>
<evidence type="ECO:0000313" key="10">
    <source>
        <dbReference type="EMBL" id="BDG08711.1"/>
    </source>
</evidence>
<dbReference type="InterPro" id="IPR020846">
    <property type="entry name" value="MFS_dom"/>
</dbReference>
<evidence type="ECO:0000259" key="9">
    <source>
        <dbReference type="PROSITE" id="PS50850"/>
    </source>
</evidence>
<evidence type="ECO:0000256" key="4">
    <source>
        <dbReference type="ARBA" id="ARBA00022475"/>
    </source>
</evidence>
<organism evidence="10 11">
    <name type="scientific">Anaeromyxobacter paludicola</name>
    <dbReference type="NCBI Taxonomy" id="2918171"/>
    <lineage>
        <taxon>Bacteria</taxon>
        <taxon>Pseudomonadati</taxon>
        <taxon>Myxococcota</taxon>
        <taxon>Myxococcia</taxon>
        <taxon>Myxococcales</taxon>
        <taxon>Cystobacterineae</taxon>
        <taxon>Anaeromyxobacteraceae</taxon>
        <taxon>Anaeromyxobacter</taxon>
    </lineage>
</organism>
<evidence type="ECO:0000256" key="7">
    <source>
        <dbReference type="ARBA" id="ARBA00023136"/>
    </source>
</evidence>
<dbReference type="EMBL" id="AP025592">
    <property type="protein sequence ID" value="BDG08711.1"/>
    <property type="molecule type" value="Genomic_DNA"/>
</dbReference>
<dbReference type="Pfam" id="PF07690">
    <property type="entry name" value="MFS_1"/>
    <property type="match status" value="1"/>
</dbReference>
<comment type="similarity">
    <text evidence="2">Belongs to the major facilitator superfamily.</text>
</comment>
<dbReference type="PROSITE" id="PS50850">
    <property type="entry name" value="MFS"/>
    <property type="match status" value="1"/>
</dbReference>
<gene>
    <name evidence="10" type="ORF">AMPC_18240</name>
</gene>
<evidence type="ECO:0000313" key="11">
    <source>
        <dbReference type="Proteomes" id="UP001162734"/>
    </source>
</evidence>
<evidence type="ECO:0000256" key="2">
    <source>
        <dbReference type="ARBA" id="ARBA00008335"/>
    </source>
</evidence>
<feature type="transmembrane region" description="Helical" evidence="8">
    <location>
        <begin position="375"/>
        <end position="396"/>
    </location>
</feature>
<protein>
    <submittedName>
        <fullName evidence="10">MFS transporter</fullName>
    </submittedName>
</protein>
<dbReference type="PANTHER" id="PTHR43271">
    <property type="entry name" value="BLL2771 PROTEIN"/>
    <property type="match status" value="1"/>
</dbReference>
<dbReference type="PANTHER" id="PTHR43271:SF1">
    <property type="entry name" value="INNER MEMBRANE TRANSPORT PROTEIN YNFM"/>
    <property type="match status" value="1"/>
</dbReference>
<keyword evidence="3" id="KW-0813">Transport</keyword>
<feature type="transmembrane region" description="Helical" evidence="8">
    <location>
        <begin position="24"/>
        <end position="43"/>
    </location>
</feature>
<dbReference type="CDD" id="cd17324">
    <property type="entry name" value="MFS_NepI_like"/>
    <property type="match status" value="1"/>
</dbReference>
<feature type="transmembrane region" description="Helical" evidence="8">
    <location>
        <begin position="290"/>
        <end position="308"/>
    </location>
</feature>
<feature type="transmembrane region" description="Helical" evidence="8">
    <location>
        <begin position="260"/>
        <end position="278"/>
    </location>
</feature>
<feature type="transmembrane region" description="Helical" evidence="8">
    <location>
        <begin position="63"/>
        <end position="81"/>
    </location>
</feature>